<proteinExistence type="predicted"/>
<keyword evidence="1" id="KW-0472">Membrane</keyword>
<feature type="transmembrane region" description="Helical" evidence="1">
    <location>
        <begin position="302"/>
        <end position="326"/>
    </location>
</feature>
<feature type="transmembrane region" description="Helical" evidence="1">
    <location>
        <begin position="45"/>
        <end position="75"/>
    </location>
</feature>
<dbReference type="EMBL" id="JBHSGA010000004">
    <property type="protein sequence ID" value="MFC4525605.1"/>
    <property type="molecule type" value="Genomic_DNA"/>
</dbReference>
<keyword evidence="1" id="KW-0812">Transmembrane</keyword>
<evidence type="ECO:0008006" key="4">
    <source>
        <dbReference type="Google" id="ProtNLM"/>
    </source>
</evidence>
<gene>
    <name evidence="2" type="ORF">ACFO5W_03040</name>
</gene>
<evidence type="ECO:0000256" key="1">
    <source>
        <dbReference type="SAM" id="Phobius"/>
    </source>
</evidence>
<evidence type="ECO:0000313" key="3">
    <source>
        <dbReference type="Proteomes" id="UP001595961"/>
    </source>
</evidence>
<feature type="transmembrane region" description="Helical" evidence="1">
    <location>
        <begin position="165"/>
        <end position="184"/>
    </location>
</feature>
<sequence>MTLASLLLMPLRLCQRSSRWLALFISIVCGGGAITVAVFSSNAKMLFGVAMILGAGIGLLWAFYLSILTLVAMDARQLRLPRLQRDVIACLLIYGVLSVVPVTLLLGLAHANIPAVAMLLVLCVLFGLGFALLPRYVVMLLGFLPSVRLALAPILMIPGPGDSGFMAWSPLVALALLLACIHRWRVLMRSIQPAELGFGSSMVLQYRRGSMGRWSNLSGLESPMSVRQRPAWMQPKADLREVGPSNPQTALRVALGGWYLPKTLSGHLQSLAAGLLSLLLFVASMMLISVHRGQADVLHKLWLSGGIAMLAWVGIFGGAMLMIVTVQLMLQRWRRVNGELPLLALLPGLGDATTAKRQLLRASLQRPLCVQGALLVIISATAYALHVRGMVLLALTGTQLGCAATLVACVLGVVGGRPLPNWAFIVLIAVVTALASLAAFLPLVSLGSQPWPWAAPAIGLFLVAWLLTGVVLLWMGRRGWRALQERPHAFLSNG</sequence>
<reference evidence="3" key="1">
    <citation type="journal article" date="2019" name="Int. J. Syst. Evol. Microbiol.">
        <title>The Global Catalogue of Microorganisms (GCM) 10K type strain sequencing project: providing services to taxonomists for standard genome sequencing and annotation.</title>
        <authorList>
            <consortium name="The Broad Institute Genomics Platform"/>
            <consortium name="The Broad Institute Genome Sequencing Center for Infectious Disease"/>
            <person name="Wu L."/>
            <person name="Ma J."/>
        </authorList>
    </citation>
    <scope>NUCLEOTIDE SEQUENCE [LARGE SCALE GENOMIC DNA]</scope>
    <source>
        <strain evidence="3">CCM 4481</strain>
    </source>
</reference>
<feature type="transmembrane region" description="Helical" evidence="1">
    <location>
        <begin position="391"/>
        <end position="414"/>
    </location>
</feature>
<feature type="transmembrane region" description="Helical" evidence="1">
    <location>
        <begin position="87"/>
        <end position="109"/>
    </location>
</feature>
<name>A0ABV9BXZ0_9GAMM</name>
<feature type="transmembrane region" description="Helical" evidence="1">
    <location>
        <begin position="453"/>
        <end position="476"/>
    </location>
</feature>
<comment type="caution">
    <text evidence="2">The sequence shown here is derived from an EMBL/GenBank/DDBJ whole genome shotgun (WGS) entry which is preliminary data.</text>
</comment>
<dbReference type="Proteomes" id="UP001595961">
    <property type="component" value="Unassembled WGS sequence"/>
</dbReference>
<protein>
    <recommendedName>
        <fullName evidence="4">ABC transporter permease</fullName>
    </recommendedName>
</protein>
<feature type="transmembrane region" description="Helical" evidence="1">
    <location>
        <begin position="367"/>
        <end position="385"/>
    </location>
</feature>
<feature type="transmembrane region" description="Helical" evidence="1">
    <location>
        <begin position="421"/>
        <end position="441"/>
    </location>
</feature>
<feature type="transmembrane region" description="Helical" evidence="1">
    <location>
        <begin position="20"/>
        <end position="39"/>
    </location>
</feature>
<organism evidence="2 3">
    <name type="scientific">Dyella halodurans</name>
    <dbReference type="NCBI Taxonomy" id="1920171"/>
    <lineage>
        <taxon>Bacteria</taxon>
        <taxon>Pseudomonadati</taxon>
        <taxon>Pseudomonadota</taxon>
        <taxon>Gammaproteobacteria</taxon>
        <taxon>Lysobacterales</taxon>
        <taxon>Rhodanobacteraceae</taxon>
        <taxon>Dyella</taxon>
    </lineage>
</organism>
<keyword evidence="3" id="KW-1185">Reference proteome</keyword>
<feature type="transmembrane region" description="Helical" evidence="1">
    <location>
        <begin position="271"/>
        <end position="290"/>
    </location>
</feature>
<dbReference type="RefSeq" id="WP_266152034.1">
    <property type="nucleotide sequence ID" value="NZ_CP064028.1"/>
</dbReference>
<feature type="transmembrane region" description="Helical" evidence="1">
    <location>
        <begin position="115"/>
        <end position="133"/>
    </location>
</feature>
<accession>A0ABV9BXZ0</accession>
<evidence type="ECO:0000313" key="2">
    <source>
        <dbReference type="EMBL" id="MFC4525605.1"/>
    </source>
</evidence>
<keyword evidence="1" id="KW-1133">Transmembrane helix</keyword>
<feature type="transmembrane region" description="Helical" evidence="1">
    <location>
        <begin position="140"/>
        <end position="159"/>
    </location>
</feature>